<dbReference type="EMBL" id="UYJE01005819">
    <property type="protein sequence ID" value="VDI40699.1"/>
    <property type="molecule type" value="Genomic_DNA"/>
</dbReference>
<reference evidence="1" key="1">
    <citation type="submission" date="2018-11" db="EMBL/GenBank/DDBJ databases">
        <authorList>
            <person name="Alioto T."/>
            <person name="Alioto T."/>
        </authorList>
    </citation>
    <scope>NUCLEOTIDE SEQUENCE</scope>
</reference>
<keyword evidence="2" id="KW-1185">Reference proteome</keyword>
<evidence type="ECO:0000313" key="1">
    <source>
        <dbReference type="EMBL" id="VDI40699.1"/>
    </source>
</evidence>
<sequence>IRNRVWPLLTFRFPVLEYENNTWKFVHKFKKGPDILCLFLYLYLTEFCI</sequence>
<comment type="caution">
    <text evidence="1">The sequence shown here is derived from an EMBL/GenBank/DDBJ whole genome shotgun (WGS) entry which is preliminary data.</text>
</comment>
<gene>
    <name evidence="1" type="ORF">MGAL_10B087135</name>
</gene>
<protein>
    <submittedName>
        <fullName evidence="1">Uncharacterized protein</fullName>
    </submittedName>
</protein>
<organism evidence="1 2">
    <name type="scientific">Mytilus galloprovincialis</name>
    <name type="common">Mediterranean mussel</name>
    <dbReference type="NCBI Taxonomy" id="29158"/>
    <lineage>
        <taxon>Eukaryota</taxon>
        <taxon>Metazoa</taxon>
        <taxon>Spiralia</taxon>
        <taxon>Lophotrochozoa</taxon>
        <taxon>Mollusca</taxon>
        <taxon>Bivalvia</taxon>
        <taxon>Autobranchia</taxon>
        <taxon>Pteriomorphia</taxon>
        <taxon>Mytilida</taxon>
        <taxon>Mytiloidea</taxon>
        <taxon>Mytilidae</taxon>
        <taxon>Mytilinae</taxon>
        <taxon>Mytilus</taxon>
    </lineage>
</organism>
<name>A0A8B6EVN5_MYTGA</name>
<feature type="non-terminal residue" evidence="1">
    <location>
        <position position="1"/>
    </location>
</feature>
<dbReference type="Proteomes" id="UP000596742">
    <property type="component" value="Unassembled WGS sequence"/>
</dbReference>
<proteinExistence type="predicted"/>
<dbReference type="AlphaFoldDB" id="A0A8B6EVN5"/>
<accession>A0A8B6EVN5</accession>
<evidence type="ECO:0000313" key="2">
    <source>
        <dbReference type="Proteomes" id="UP000596742"/>
    </source>
</evidence>